<reference evidence="1 2" key="1">
    <citation type="journal article" date="2015" name="Genome Biol. Evol.">
        <title>Comparative Genomics of a Bacterivorous Green Alga Reveals Evolutionary Causalities and Consequences of Phago-Mixotrophic Mode of Nutrition.</title>
        <authorList>
            <person name="Burns J.A."/>
            <person name="Paasch A."/>
            <person name="Narechania A."/>
            <person name="Kim E."/>
        </authorList>
    </citation>
    <scope>NUCLEOTIDE SEQUENCE [LARGE SCALE GENOMIC DNA]</scope>
    <source>
        <strain evidence="1 2">PLY_AMNH</strain>
    </source>
</reference>
<gene>
    <name evidence="1" type="ORF">CYMTET_3558</name>
</gene>
<comment type="caution">
    <text evidence="1">The sequence shown here is derived from an EMBL/GenBank/DDBJ whole genome shotgun (WGS) entry which is preliminary data.</text>
</comment>
<protein>
    <submittedName>
        <fullName evidence="1">Uncharacterized protein</fullName>
    </submittedName>
</protein>
<organism evidence="1 2">
    <name type="scientific">Cymbomonas tetramitiformis</name>
    <dbReference type="NCBI Taxonomy" id="36881"/>
    <lineage>
        <taxon>Eukaryota</taxon>
        <taxon>Viridiplantae</taxon>
        <taxon>Chlorophyta</taxon>
        <taxon>Pyramimonadophyceae</taxon>
        <taxon>Pyramimonadales</taxon>
        <taxon>Pyramimonadaceae</taxon>
        <taxon>Cymbomonas</taxon>
    </lineage>
</organism>
<accession>A0AAE0LKX8</accession>
<proteinExistence type="predicted"/>
<evidence type="ECO:0000313" key="2">
    <source>
        <dbReference type="Proteomes" id="UP001190700"/>
    </source>
</evidence>
<name>A0AAE0LKX8_9CHLO</name>
<keyword evidence="2" id="KW-1185">Reference proteome</keyword>
<evidence type="ECO:0000313" key="1">
    <source>
        <dbReference type="EMBL" id="KAK3288993.1"/>
    </source>
</evidence>
<sequence>MQNSIDQKQKGRDNTQFMQGLRSTLFEKHGVVYTIYREALISEFEASVPKDAEEGDPHQPGRYQAGWLVENMATYESEHGFAIPDPVKYPKGFQYIEEATGEQAGEEQEQA</sequence>
<dbReference type="AlphaFoldDB" id="A0AAE0LKX8"/>
<dbReference type="Proteomes" id="UP001190700">
    <property type="component" value="Unassembled WGS sequence"/>
</dbReference>
<dbReference type="EMBL" id="LGRX02000280">
    <property type="protein sequence ID" value="KAK3288993.1"/>
    <property type="molecule type" value="Genomic_DNA"/>
</dbReference>